<dbReference type="AlphaFoldDB" id="A0AAE0CTD5"/>
<evidence type="ECO:0000259" key="2">
    <source>
        <dbReference type="Pfam" id="PF14111"/>
    </source>
</evidence>
<evidence type="ECO:0000313" key="4">
    <source>
        <dbReference type="Proteomes" id="UP001280121"/>
    </source>
</evidence>
<keyword evidence="4" id="KW-1185">Reference proteome</keyword>
<dbReference type="Pfam" id="PF13456">
    <property type="entry name" value="RVT_3"/>
    <property type="match status" value="1"/>
</dbReference>
<protein>
    <recommendedName>
        <fullName evidence="5">DUF4283 domain-containing protein</fullName>
    </recommendedName>
</protein>
<dbReference type="InterPro" id="IPR040256">
    <property type="entry name" value="At4g02000-like"/>
</dbReference>
<evidence type="ECO:0000259" key="1">
    <source>
        <dbReference type="Pfam" id="PF13456"/>
    </source>
</evidence>
<dbReference type="InterPro" id="IPR002156">
    <property type="entry name" value="RNaseH_domain"/>
</dbReference>
<evidence type="ECO:0000313" key="3">
    <source>
        <dbReference type="EMBL" id="KAK2662709.1"/>
    </source>
</evidence>
<dbReference type="CDD" id="cd06222">
    <property type="entry name" value="RNase_H_like"/>
    <property type="match status" value="1"/>
</dbReference>
<name>A0AAE0CTD5_9ROSI</name>
<accession>A0AAE0CTD5</accession>
<reference evidence="3" key="1">
    <citation type="journal article" date="2023" name="Plant J.">
        <title>Genome sequences and population genomics provide insights into the demographic history, inbreeding, and mutation load of two 'living fossil' tree species of Dipteronia.</title>
        <authorList>
            <person name="Feng Y."/>
            <person name="Comes H.P."/>
            <person name="Chen J."/>
            <person name="Zhu S."/>
            <person name="Lu R."/>
            <person name="Zhang X."/>
            <person name="Li P."/>
            <person name="Qiu J."/>
            <person name="Olsen K.M."/>
            <person name="Qiu Y."/>
        </authorList>
    </citation>
    <scope>NUCLEOTIDE SEQUENCE</scope>
    <source>
        <strain evidence="3">KIB01</strain>
    </source>
</reference>
<proteinExistence type="predicted"/>
<dbReference type="InterPro" id="IPR044730">
    <property type="entry name" value="RNase_H-like_dom_plant"/>
</dbReference>
<organism evidence="3 4">
    <name type="scientific">Dipteronia dyeriana</name>
    <dbReference type="NCBI Taxonomy" id="168575"/>
    <lineage>
        <taxon>Eukaryota</taxon>
        <taxon>Viridiplantae</taxon>
        <taxon>Streptophyta</taxon>
        <taxon>Embryophyta</taxon>
        <taxon>Tracheophyta</taxon>
        <taxon>Spermatophyta</taxon>
        <taxon>Magnoliopsida</taxon>
        <taxon>eudicotyledons</taxon>
        <taxon>Gunneridae</taxon>
        <taxon>Pentapetalae</taxon>
        <taxon>rosids</taxon>
        <taxon>malvids</taxon>
        <taxon>Sapindales</taxon>
        <taxon>Sapindaceae</taxon>
        <taxon>Hippocastanoideae</taxon>
        <taxon>Acereae</taxon>
        <taxon>Dipteronia</taxon>
    </lineage>
</organism>
<dbReference type="EMBL" id="JANJYI010000001">
    <property type="protein sequence ID" value="KAK2662709.1"/>
    <property type="molecule type" value="Genomic_DNA"/>
</dbReference>
<dbReference type="GO" id="GO:0003676">
    <property type="term" value="F:nucleic acid binding"/>
    <property type="evidence" value="ECO:0007669"/>
    <property type="project" value="InterPro"/>
</dbReference>
<comment type="caution">
    <text evidence="3">The sequence shown here is derived from an EMBL/GenBank/DDBJ whole genome shotgun (WGS) entry which is preliminary data.</text>
</comment>
<dbReference type="InterPro" id="IPR025558">
    <property type="entry name" value="DUF4283"/>
</dbReference>
<dbReference type="Proteomes" id="UP001280121">
    <property type="component" value="Unassembled WGS sequence"/>
</dbReference>
<dbReference type="GO" id="GO:0004523">
    <property type="term" value="F:RNA-DNA hybrid ribonuclease activity"/>
    <property type="evidence" value="ECO:0007669"/>
    <property type="project" value="InterPro"/>
</dbReference>
<dbReference type="Pfam" id="PF14111">
    <property type="entry name" value="DUF4283"/>
    <property type="match status" value="1"/>
</dbReference>
<feature type="domain" description="DUF4283" evidence="2">
    <location>
        <begin position="9"/>
        <end position="54"/>
    </location>
</feature>
<dbReference type="PANTHER" id="PTHR31286">
    <property type="entry name" value="GLYCINE-RICH CELL WALL STRUCTURAL PROTEIN 1.8-LIKE"/>
    <property type="match status" value="1"/>
</dbReference>
<sequence>MSTDDRDLNDLEDGYFVDGFQMLTDLEFVLTRGPWVIANQYLVVQRWRSNFIPREDEIRRMPVWVRLSKLPMEWINVALLWNIDNAQQNVMEEDMDDLEVIQNLHKKMMEIEMSENQSFEAVPQIQVGVAESSNFKIVASKLKEAMEVALECVDKKGFDKVVANLKRFAHFDVFTILEPRISGDRATKIVHRLGFIKNFIVEATGFSGVFGCYGMTRFEAMWSNDKDFRTMVQQYWKNYKDCLVDKIQGLPSSPRLEEGTIMDISRDVNEEEVKAALFGIGGLKAPGLDGLLISFFQDGDAKDIARVCGSPLLKTLDNVYLPKRNCGLGIKKNKTMNQALLVNMGWQLFCGEDAKLWGILEGLIMSWNTGVKRIIVKRIIVETDSLTAVQFLAQDTNPSHPLFSLIQSCKEAINDDWSCIVHHIYREVSYALFFPLVSLFSVLLPRMY</sequence>
<dbReference type="PANTHER" id="PTHR31286:SF99">
    <property type="entry name" value="DUF4283 DOMAIN-CONTAINING PROTEIN"/>
    <property type="match status" value="1"/>
</dbReference>
<feature type="domain" description="RNase H type-1" evidence="1">
    <location>
        <begin position="351"/>
        <end position="428"/>
    </location>
</feature>
<evidence type="ECO:0008006" key="5">
    <source>
        <dbReference type="Google" id="ProtNLM"/>
    </source>
</evidence>
<gene>
    <name evidence="3" type="ORF">Ddye_001283</name>
</gene>